<protein>
    <submittedName>
        <fullName evidence="2">Uncharacterized protein</fullName>
    </submittedName>
</protein>
<dbReference type="EMBL" id="JAWDJX010000003">
    <property type="protein sequence ID" value="KAK3057363.1"/>
    <property type="molecule type" value="Genomic_DNA"/>
</dbReference>
<dbReference type="Proteomes" id="UP001271007">
    <property type="component" value="Unassembled WGS sequence"/>
</dbReference>
<evidence type="ECO:0000313" key="2">
    <source>
        <dbReference type="EMBL" id="KAK3057363.1"/>
    </source>
</evidence>
<reference evidence="2" key="1">
    <citation type="submission" date="2023-04" db="EMBL/GenBank/DDBJ databases">
        <title>Black Yeasts Isolated from many extreme environments.</title>
        <authorList>
            <person name="Coleine C."/>
            <person name="Stajich J.E."/>
            <person name="Selbmann L."/>
        </authorList>
    </citation>
    <scope>NUCLEOTIDE SEQUENCE</scope>
    <source>
        <strain evidence="2">CCFEE 5312</strain>
    </source>
</reference>
<evidence type="ECO:0000313" key="3">
    <source>
        <dbReference type="Proteomes" id="UP001271007"/>
    </source>
</evidence>
<name>A0AAJ0LW41_9PEZI</name>
<accession>A0AAJ0LW41</accession>
<feature type="compositionally biased region" description="Polar residues" evidence="1">
    <location>
        <begin position="1"/>
        <end position="15"/>
    </location>
</feature>
<gene>
    <name evidence="2" type="ORF">LTR09_001546</name>
</gene>
<evidence type="ECO:0000256" key="1">
    <source>
        <dbReference type="SAM" id="MobiDB-lite"/>
    </source>
</evidence>
<sequence>MSHLPSASTARQSNPVKAVAAVTGPSPRTQSRGRAPGGDEKVTGRNGDGNGCDGGSPQDFSYNGIGAGIEEPLGGIFTMTGNVNNNQAWTDDLLNVISAAVIPTVQCSTESAQHCILKKRETPAIARDCGDMDLNQCTMANFVQATIEDDSDFDCGTFLGVIGGAATAADVAPPVAGALALVQVFCDAFGGDS</sequence>
<feature type="region of interest" description="Disordered" evidence="1">
    <location>
        <begin position="1"/>
        <end position="57"/>
    </location>
</feature>
<comment type="caution">
    <text evidence="2">The sequence shown here is derived from an EMBL/GenBank/DDBJ whole genome shotgun (WGS) entry which is preliminary data.</text>
</comment>
<proteinExistence type="predicted"/>
<organism evidence="2 3">
    <name type="scientific">Extremus antarcticus</name>
    <dbReference type="NCBI Taxonomy" id="702011"/>
    <lineage>
        <taxon>Eukaryota</taxon>
        <taxon>Fungi</taxon>
        <taxon>Dikarya</taxon>
        <taxon>Ascomycota</taxon>
        <taxon>Pezizomycotina</taxon>
        <taxon>Dothideomycetes</taxon>
        <taxon>Dothideomycetidae</taxon>
        <taxon>Mycosphaerellales</taxon>
        <taxon>Extremaceae</taxon>
        <taxon>Extremus</taxon>
    </lineage>
</organism>
<dbReference type="AlphaFoldDB" id="A0AAJ0LW41"/>
<keyword evidence="3" id="KW-1185">Reference proteome</keyword>